<evidence type="ECO:0000313" key="2">
    <source>
        <dbReference type="Proteomes" id="UP001062223"/>
    </source>
</evidence>
<protein>
    <submittedName>
        <fullName evidence="1">Uncharacterized protein</fullName>
    </submittedName>
</protein>
<organism evidence="1 2">
    <name type="scientific">Curtobacterium poinsettiae</name>
    <dbReference type="NCBI Taxonomy" id="159612"/>
    <lineage>
        <taxon>Bacteria</taxon>
        <taxon>Bacillati</taxon>
        <taxon>Actinomycetota</taxon>
        <taxon>Actinomycetes</taxon>
        <taxon>Micrococcales</taxon>
        <taxon>Microbacteriaceae</taxon>
        <taxon>Curtobacterium</taxon>
    </lineage>
</organism>
<dbReference type="KEGG" id="cpoi:OE229_18010"/>
<reference evidence="1" key="1">
    <citation type="submission" date="2022-09" db="EMBL/GenBank/DDBJ databases">
        <title>Taxonomy of Curtobacterium flaccumfaciens.</title>
        <authorList>
            <person name="Osdaghi E."/>
            <person name="Taghavi S.M."/>
            <person name="Hamidizade M."/>
            <person name="Abachi H."/>
            <person name="Fazliarab A."/>
            <person name="Baeyen S."/>
            <person name="Portier P."/>
            <person name="Van Vaerenbergh J."/>
            <person name="Jacques M.-A."/>
        </authorList>
    </citation>
    <scope>NUCLEOTIDE SEQUENCE</scope>
    <source>
        <strain evidence="1">AGQB46</strain>
        <plasmid evidence="1">unnamed</plasmid>
    </source>
</reference>
<gene>
    <name evidence="1" type="ORF">OE229_18010</name>
</gene>
<evidence type="ECO:0000313" key="1">
    <source>
        <dbReference type="EMBL" id="UYC82726.1"/>
    </source>
</evidence>
<dbReference type="AlphaFoldDB" id="A0A9Q9PAF4"/>
<dbReference type="GeneID" id="99625305"/>
<geneLocation type="plasmid" evidence="1 2">
    <name>unnamed</name>
</geneLocation>
<sequence>MNGTPTPADELRDLAAGPAITPKVVYGTIGHSTARTIPMPVQGHALVDALGGVILPISPSTMERVNLLDPVELFGTPPAGVSPNHFIFGAPGAGHMTPSKETR</sequence>
<proteinExistence type="predicted"/>
<name>A0A9Q9PAF4_9MICO</name>
<dbReference type="Proteomes" id="UP001062223">
    <property type="component" value="Plasmid unnamed"/>
</dbReference>
<dbReference type="RefSeq" id="WP_214585432.1">
    <property type="nucleotide sequence ID" value="NZ_CP104936.1"/>
</dbReference>
<keyword evidence="1" id="KW-0614">Plasmid</keyword>
<dbReference type="EMBL" id="CP106880">
    <property type="protein sequence ID" value="UYC82726.1"/>
    <property type="molecule type" value="Genomic_DNA"/>
</dbReference>
<accession>A0A9Q9PAF4</accession>